<gene>
    <name evidence="5" type="primary">fmt</name>
    <name evidence="8" type="ORF">TcarDRAFT_2080</name>
</gene>
<dbReference type="EC" id="2.1.2.9" evidence="2 5"/>
<feature type="domain" description="Formyl transferase C-terminal" evidence="7">
    <location>
        <begin position="210"/>
        <end position="305"/>
    </location>
</feature>
<dbReference type="NCBIfam" id="TIGR00460">
    <property type="entry name" value="fmt"/>
    <property type="match status" value="1"/>
</dbReference>
<reference evidence="8 9" key="2">
    <citation type="submission" date="2007-01" db="EMBL/GenBank/DDBJ databases">
        <title>Sequencing of the draft genome and assembly of Thermosinus carboxydivorans Nor1.</title>
        <authorList>
            <consortium name="US DOE Joint Genome Institute (JGI-PGF)"/>
            <person name="Copeland A."/>
            <person name="Lucas S."/>
            <person name="Lapidus A."/>
            <person name="Barry K."/>
            <person name="Glavina del Rio T."/>
            <person name="Dalin E."/>
            <person name="Tice H."/>
            <person name="Bruce D."/>
            <person name="Pitluck S."/>
            <person name="Richardson P."/>
        </authorList>
    </citation>
    <scope>NUCLEOTIDE SEQUENCE [LARGE SCALE GENOMIC DNA]</scope>
    <source>
        <strain evidence="8 9">Nor1</strain>
    </source>
</reference>
<dbReference type="OrthoDB" id="9802815at2"/>
<evidence type="ECO:0000259" key="6">
    <source>
        <dbReference type="Pfam" id="PF00551"/>
    </source>
</evidence>
<keyword evidence="9" id="KW-1185">Reference proteome</keyword>
<evidence type="ECO:0000256" key="3">
    <source>
        <dbReference type="ARBA" id="ARBA00022679"/>
    </source>
</evidence>
<dbReference type="InterPro" id="IPR002376">
    <property type="entry name" value="Formyl_transf_N"/>
</dbReference>
<dbReference type="GO" id="GO:0004479">
    <property type="term" value="F:methionyl-tRNA formyltransferase activity"/>
    <property type="evidence" value="ECO:0007669"/>
    <property type="project" value="UniProtKB-UniRule"/>
</dbReference>
<dbReference type="RefSeq" id="WP_007288379.1">
    <property type="nucleotide sequence ID" value="NZ_AAWL01000002.1"/>
</dbReference>
<dbReference type="EMBL" id="AAWL01000002">
    <property type="protein sequence ID" value="EAX48608.1"/>
    <property type="molecule type" value="Genomic_DNA"/>
</dbReference>
<dbReference type="GO" id="GO:0005829">
    <property type="term" value="C:cytosol"/>
    <property type="evidence" value="ECO:0007669"/>
    <property type="project" value="TreeGrafter"/>
</dbReference>
<sequence>MGKLRVIFMGTPDFAVPTLEKLLAAKHDIVAVVTQPDRPKGRGQRMAASPVKEFAISQGLPVLQPEKIKDPVFINHMLQLRPDVIVVVAFGQILPQGLLDLPPLGCINVHASLLPRYRGAAPIHWAIINGETKTGVTTMWMDIGMDTGDMILKAETPIGPDETTGELHDRLKWMGAELLVRSLELLMAGNAPRIPQDNSAASYAPLLTRDIEQVDWRRSALEVHNLVRGLNPWPGAYTTHSGKTLKIWRTRIIDGHAGSVPPGTVVDVRHHGVVVATGRGLIQLTEVQPESKKRMQACEYARGYNLCAGDILG</sequence>
<dbReference type="FunFam" id="3.40.50.12230:FF:000001">
    <property type="entry name" value="Methionyl-tRNA formyltransferase"/>
    <property type="match status" value="1"/>
</dbReference>
<comment type="catalytic activity">
    <reaction evidence="5">
        <text>L-methionyl-tRNA(fMet) + (6R)-10-formyltetrahydrofolate = N-formyl-L-methionyl-tRNA(fMet) + (6S)-5,6,7,8-tetrahydrofolate + H(+)</text>
        <dbReference type="Rhea" id="RHEA:24380"/>
        <dbReference type="Rhea" id="RHEA-COMP:9952"/>
        <dbReference type="Rhea" id="RHEA-COMP:9953"/>
        <dbReference type="ChEBI" id="CHEBI:15378"/>
        <dbReference type="ChEBI" id="CHEBI:57453"/>
        <dbReference type="ChEBI" id="CHEBI:78530"/>
        <dbReference type="ChEBI" id="CHEBI:78844"/>
        <dbReference type="ChEBI" id="CHEBI:195366"/>
        <dbReference type="EC" id="2.1.2.9"/>
    </reaction>
</comment>
<dbReference type="InterPro" id="IPR001555">
    <property type="entry name" value="GART_AS"/>
</dbReference>
<dbReference type="Proteomes" id="UP000005139">
    <property type="component" value="Unassembled WGS sequence"/>
</dbReference>
<proteinExistence type="inferred from homology"/>
<organism evidence="8 9">
    <name type="scientific">Thermosinus carboxydivorans Nor1</name>
    <dbReference type="NCBI Taxonomy" id="401526"/>
    <lineage>
        <taxon>Bacteria</taxon>
        <taxon>Bacillati</taxon>
        <taxon>Bacillota</taxon>
        <taxon>Negativicutes</taxon>
        <taxon>Selenomonadales</taxon>
        <taxon>Sporomusaceae</taxon>
        <taxon>Thermosinus</taxon>
    </lineage>
</organism>
<dbReference type="Pfam" id="PF00551">
    <property type="entry name" value="Formyl_trans_N"/>
    <property type="match status" value="1"/>
</dbReference>
<dbReference type="CDD" id="cd08646">
    <property type="entry name" value="FMT_core_Met-tRNA-FMT_N"/>
    <property type="match status" value="1"/>
</dbReference>
<evidence type="ECO:0000256" key="5">
    <source>
        <dbReference type="HAMAP-Rule" id="MF_00182"/>
    </source>
</evidence>
<reference evidence="8 9" key="1">
    <citation type="submission" date="2007-01" db="EMBL/GenBank/DDBJ databases">
        <title>Annotation of the draft genome assembly of Thermosinus carboxydivorans Nor1.</title>
        <authorList>
            <consortium name="US DOE Joint Genome Institute (JGI-ORNL)"/>
            <person name="Larimer F."/>
            <person name="Land M."/>
            <person name="Hauser L."/>
        </authorList>
    </citation>
    <scope>NUCLEOTIDE SEQUENCE [LARGE SCALE GENOMIC DNA]</scope>
    <source>
        <strain evidence="8 9">Nor1</strain>
    </source>
</reference>
<dbReference type="AlphaFoldDB" id="A1HMX6"/>
<comment type="caution">
    <text evidence="8">The sequence shown here is derived from an EMBL/GenBank/DDBJ whole genome shotgun (WGS) entry which is preliminary data.</text>
</comment>
<dbReference type="Pfam" id="PF02911">
    <property type="entry name" value="Formyl_trans_C"/>
    <property type="match status" value="1"/>
</dbReference>
<evidence type="ECO:0000259" key="7">
    <source>
        <dbReference type="Pfam" id="PF02911"/>
    </source>
</evidence>
<dbReference type="InterPro" id="IPR005793">
    <property type="entry name" value="Formyl_trans_C"/>
</dbReference>
<dbReference type="InterPro" id="IPR036477">
    <property type="entry name" value="Formyl_transf_N_sf"/>
</dbReference>
<dbReference type="InterPro" id="IPR005794">
    <property type="entry name" value="Fmt"/>
</dbReference>
<evidence type="ECO:0000313" key="9">
    <source>
        <dbReference type="Proteomes" id="UP000005139"/>
    </source>
</evidence>
<dbReference type="SUPFAM" id="SSF53328">
    <property type="entry name" value="Formyltransferase"/>
    <property type="match status" value="1"/>
</dbReference>
<comment type="function">
    <text evidence="5">Attaches a formyl group to the free amino group of methionyl-tRNA(fMet). The formyl group appears to play a dual role in the initiator identity of N-formylmethionyl-tRNA by promoting its recognition by IF2 and preventing the misappropriation of this tRNA by the elongation apparatus.</text>
</comment>
<dbReference type="CDD" id="cd08704">
    <property type="entry name" value="Met_tRNA_FMT_C"/>
    <property type="match status" value="1"/>
</dbReference>
<evidence type="ECO:0000313" key="8">
    <source>
        <dbReference type="EMBL" id="EAX48608.1"/>
    </source>
</evidence>
<protein>
    <recommendedName>
        <fullName evidence="2 5">Methionyl-tRNA formyltransferase</fullName>
        <ecNumber evidence="2 5">2.1.2.9</ecNumber>
    </recommendedName>
</protein>
<dbReference type="HAMAP" id="MF_00182">
    <property type="entry name" value="Formyl_trans"/>
    <property type="match status" value="1"/>
</dbReference>
<feature type="binding site" evidence="5">
    <location>
        <begin position="112"/>
        <end position="115"/>
    </location>
    <ligand>
        <name>(6S)-5,6,7,8-tetrahydrofolate</name>
        <dbReference type="ChEBI" id="CHEBI:57453"/>
    </ligand>
</feature>
<feature type="domain" description="Formyl transferase N-terminal" evidence="6">
    <location>
        <begin position="5"/>
        <end position="182"/>
    </location>
</feature>
<dbReference type="InterPro" id="IPR044135">
    <property type="entry name" value="Met-tRNA-FMT_C"/>
</dbReference>
<dbReference type="InterPro" id="IPR011034">
    <property type="entry name" value="Formyl_transferase-like_C_sf"/>
</dbReference>
<dbReference type="PROSITE" id="PS00373">
    <property type="entry name" value="GART"/>
    <property type="match status" value="1"/>
</dbReference>
<evidence type="ECO:0000256" key="2">
    <source>
        <dbReference type="ARBA" id="ARBA00012261"/>
    </source>
</evidence>
<keyword evidence="3 5" id="KW-0808">Transferase</keyword>
<dbReference type="InterPro" id="IPR041711">
    <property type="entry name" value="Met-tRNA-FMT_N"/>
</dbReference>
<dbReference type="PANTHER" id="PTHR11138">
    <property type="entry name" value="METHIONYL-TRNA FORMYLTRANSFERASE"/>
    <property type="match status" value="1"/>
</dbReference>
<dbReference type="Gene3D" id="3.40.50.12230">
    <property type="match status" value="1"/>
</dbReference>
<dbReference type="PANTHER" id="PTHR11138:SF5">
    <property type="entry name" value="METHIONYL-TRNA FORMYLTRANSFERASE, MITOCHONDRIAL"/>
    <property type="match status" value="1"/>
</dbReference>
<evidence type="ECO:0000256" key="4">
    <source>
        <dbReference type="ARBA" id="ARBA00022917"/>
    </source>
</evidence>
<keyword evidence="4 5" id="KW-0648">Protein biosynthesis</keyword>
<evidence type="ECO:0000256" key="1">
    <source>
        <dbReference type="ARBA" id="ARBA00010699"/>
    </source>
</evidence>
<dbReference type="eggNOG" id="COG0223">
    <property type="taxonomic scope" value="Bacteria"/>
</dbReference>
<accession>A1HMX6</accession>
<name>A1HMX6_9FIRM</name>
<dbReference type="SUPFAM" id="SSF50486">
    <property type="entry name" value="FMT C-terminal domain-like"/>
    <property type="match status" value="1"/>
</dbReference>
<comment type="similarity">
    <text evidence="1 5">Belongs to the Fmt family.</text>
</comment>